<sequence length="142" mass="17078">MAKLQININHFHRDMMDNEEYKKRQEYFASEAATLDEKIIKEKSKKIKSPKSEEEVLIEDRKSRLPSSEEIYNRIKWSCAINANIEDFSILYEDRFIGLKEVPYIEFELGAIPLHRVKSFKYQNNLIWDRTTRFINFPEELL</sequence>
<proteinExistence type="predicted"/>
<dbReference type="GeneID" id="31356727"/>
<comment type="caution">
    <text evidence="2">The sequence shown here is derived from an EMBL/GenBank/DDBJ whole genome shotgun (WGS) entry which is preliminary data.</text>
</comment>
<keyword evidence="3" id="KW-1185">Reference proteome</keyword>
<evidence type="ECO:0000259" key="1">
    <source>
        <dbReference type="Pfam" id="PF04457"/>
    </source>
</evidence>
<dbReference type="RefSeq" id="XP_020438070.1">
    <property type="nucleotide sequence ID" value="XM_020572212.1"/>
</dbReference>
<name>D3AYD7_HETP5</name>
<organism evidence="2 3">
    <name type="scientific">Heterostelium pallidum (strain ATCC 26659 / Pp 5 / PN500)</name>
    <name type="common">Cellular slime mold</name>
    <name type="synonym">Polysphondylium pallidum</name>
    <dbReference type="NCBI Taxonomy" id="670386"/>
    <lineage>
        <taxon>Eukaryota</taxon>
        <taxon>Amoebozoa</taxon>
        <taxon>Evosea</taxon>
        <taxon>Eumycetozoa</taxon>
        <taxon>Dictyostelia</taxon>
        <taxon>Acytosteliales</taxon>
        <taxon>Acytosteliaceae</taxon>
        <taxon>Heterostelium</taxon>
    </lineage>
</organism>
<protein>
    <recommendedName>
        <fullName evidence="1">MJ1316 RNA cyclic group end recognition domain-containing protein</fullName>
    </recommendedName>
</protein>
<dbReference type="EMBL" id="ADBJ01000004">
    <property type="protein sequence ID" value="EFA85964.1"/>
    <property type="molecule type" value="Genomic_DNA"/>
</dbReference>
<dbReference type="InParanoid" id="D3AYD7"/>
<dbReference type="Pfam" id="PF04457">
    <property type="entry name" value="MJ1316"/>
    <property type="match status" value="1"/>
</dbReference>
<evidence type="ECO:0000313" key="2">
    <source>
        <dbReference type="EMBL" id="EFA85964.1"/>
    </source>
</evidence>
<accession>D3AYD7</accession>
<dbReference type="AlphaFoldDB" id="D3AYD7"/>
<feature type="domain" description="MJ1316 RNA cyclic group end recognition" evidence="1">
    <location>
        <begin position="67"/>
        <end position="130"/>
    </location>
</feature>
<dbReference type="InterPro" id="IPR040459">
    <property type="entry name" value="MJ1316"/>
</dbReference>
<dbReference type="Proteomes" id="UP000001396">
    <property type="component" value="Unassembled WGS sequence"/>
</dbReference>
<gene>
    <name evidence="2" type="ORF">PPL_01197</name>
</gene>
<reference evidence="2 3" key="1">
    <citation type="journal article" date="2011" name="Genome Res.">
        <title>Phylogeny-wide analysis of social amoeba genomes highlights ancient origins for complex intercellular communication.</title>
        <authorList>
            <person name="Heidel A.J."/>
            <person name="Lawal H.M."/>
            <person name="Felder M."/>
            <person name="Schilde C."/>
            <person name="Helps N.R."/>
            <person name="Tunggal B."/>
            <person name="Rivero F."/>
            <person name="John U."/>
            <person name="Schleicher M."/>
            <person name="Eichinger L."/>
            <person name="Platzer M."/>
            <person name="Noegel A.A."/>
            <person name="Schaap P."/>
            <person name="Gloeckner G."/>
        </authorList>
    </citation>
    <scope>NUCLEOTIDE SEQUENCE [LARGE SCALE GENOMIC DNA]</scope>
    <source>
        <strain evidence="3">ATCC 26659 / Pp 5 / PN500</strain>
    </source>
</reference>
<evidence type="ECO:0000313" key="3">
    <source>
        <dbReference type="Proteomes" id="UP000001396"/>
    </source>
</evidence>